<dbReference type="CDD" id="cd01949">
    <property type="entry name" value="GGDEF"/>
    <property type="match status" value="1"/>
</dbReference>
<dbReference type="SUPFAM" id="SSF55073">
    <property type="entry name" value="Nucleotide cyclase"/>
    <property type="match status" value="1"/>
</dbReference>
<dbReference type="EMBL" id="JAMXLR010000077">
    <property type="protein sequence ID" value="MCO6046699.1"/>
    <property type="molecule type" value="Genomic_DNA"/>
</dbReference>
<dbReference type="RefSeq" id="WP_252854814.1">
    <property type="nucleotide sequence ID" value="NZ_JAMXLR010000077.1"/>
</dbReference>
<evidence type="ECO:0000256" key="1">
    <source>
        <dbReference type="ARBA" id="ARBA00012528"/>
    </source>
</evidence>
<comment type="caution">
    <text evidence="6">The sequence shown here is derived from an EMBL/GenBank/DDBJ whole genome shotgun (WGS) entry which is preliminary data.</text>
</comment>
<dbReference type="PANTHER" id="PTHR45138:SF9">
    <property type="entry name" value="DIGUANYLATE CYCLASE DGCM-RELATED"/>
    <property type="match status" value="1"/>
</dbReference>
<evidence type="ECO:0000256" key="3">
    <source>
        <dbReference type="SAM" id="Coils"/>
    </source>
</evidence>
<dbReference type="GO" id="GO:0005886">
    <property type="term" value="C:plasma membrane"/>
    <property type="evidence" value="ECO:0007669"/>
    <property type="project" value="TreeGrafter"/>
</dbReference>
<organism evidence="6 7">
    <name type="scientific">Aeoliella straminimaris</name>
    <dbReference type="NCBI Taxonomy" id="2954799"/>
    <lineage>
        <taxon>Bacteria</taxon>
        <taxon>Pseudomonadati</taxon>
        <taxon>Planctomycetota</taxon>
        <taxon>Planctomycetia</taxon>
        <taxon>Pirellulales</taxon>
        <taxon>Lacipirellulaceae</taxon>
        <taxon>Aeoliella</taxon>
    </lineage>
</organism>
<dbReference type="GO" id="GO:0052621">
    <property type="term" value="F:diguanylate cyclase activity"/>
    <property type="evidence" value="ECO:0007669"/>
    <property type="project" value="UniProtKB-EC"/>
</dbReference>
<dbReference type="InterPro" id="IPR043128">
    <property type="entry name" value="Rev_trsase/Diguanyl_cyclase"/>
</dbReference>
<keyword evidence="3" id="KW-0175">Coiled coil</keyword>
<dbReference type="GO" id="GO:0043709">
    <property type="term" value="P:cell adhesion involved in single-species biofilm formation"/>
    <property type="evidence" value="ECO:0007669"/>
    <property type="project" value="TreeGrafter"/>
</dbReference>
<reference evidence="6" key="1">
    <citation type="submission" date="2022-06" db="EMBL/GenBank/DDBJ databases">
        <title>Aeoliella straminimaris, a novel planctomycete from sediments.</title>
        <authorList>
            <person name="Vitorino I.R."/>
            <person name="Lage O.M."/>
        </authorList>
    </citation>
    <scope>NUCLEOTIDE SEQUENCE</scope>
    <source>
        <strain evidence="6">ICT_H6.2</strain>
    </source>
</reference>
<gene>
    <name evidence="6" type="ORF">NG895_22615</name>
</gene>
<dbReference type="Pfam" id="PF00990">
    <property type="entry name" value="GGDEF"/>
    <property type="match status" value="1"/>
</dbReference>
<dbReference type="Gene3D" id="3.30.70.270">
    <property type="match status" value="1"/>
</dbReference>
<keyword evidence="4" id="KW-1133">Transmembrane helix</keyword>
<dbReference type="Proteomes" id="UP001155241">
    <property type="component" value="Unassembled WGS sequence"/>
</dbReference>
<dbReference type="PROSITE" id="PS50887">
    <property type="entry name" value="GGDEF"/>
    <property type="match status" value="1"/>
</dbReference>
<dbReference type="FunFam" id="3.30.70.270:FF:000001">
    <property type="entry name" value="Diguanylate cyclase domain protein"/>
    <property type="match status" value="1"/>
</dbReference>
<feature type="domain" description="GGDEF" evidence="5">
    <location>
        <begin position="160"/>
        <end position="292"/>
    </location>
</feature>
<dbReference type="InterPro" id="IPR000160">
    <property type="entry name" value="GGDEF_dom"/>
</dbReference>
<evidence type="ECO:0000313" key="7">
    <source>
        <dbReference type="Proteomes" id="UP001155241"/>
    </source>
</evidence>
<evidence type="ECO:0000256" key="2">
    <source>
        <dbReference type="ARBA" id="ARBA00034247"/>
    </source>
</evidence>
<dbReference type="InterPro" id="IPR050469">
    <property type="entry name" value="Diguanylate_Cyclase"/>
</dbReference>
<proteinExistence type="predicted"/>
<evidence type="ECO:0000313" key="6">
    <source>
        <dbReference type="EMBL" id="MCO6046699.1"/>
    </source>
</evidence>
<dbReference type="AlphaFoldDB" id="A0A9X2FHA8"/>
<dbReference type="InterPro" id="IPR029787">
    <property type="entry name" value="Nucleotide_cyclase"/>
</dbReference>
<accession>A0A9X2FHA8</accession>
<dbReference type="NCBIfam" id="TIGR00254">
    <property type="entry name" value="GGDEF"/>
    <property type="match status" value="1"/>
</dbReference>
<dbReference type="EC" id="2.7.7.65" evidence="1"/>
<dbReference type="SMART" id="SM00267">
    <property type="entry name" value="GGDEF"/>
    <property type="match status" value="1"/>
</dbReference>
<name>A0A9X2FHA8_9BACT</name>
<keyword evidence="7" id="KW-1185">Reference proteome</keyword>
<sequence>MTNTILMIVAGCLLGVLQLLVGVAIGWWLRRPSPGSRDADLGRARTLALELHGLTQRIGLQVANHRTRFEAANTRLQEVPADRRHPTTDLVVGVVGEILAANRQLQQELTAAENQIAEQSREIESHLSTSLTDSLTKLPNRRALDEQLASRLNDYRKHGTPFSLVMLDVDHFKQINDDFGHQVGDDVLIGMAGTLRRALRRNDFVGRYGGEEFAIILPHTAIEEGHLALGKAHKALDQLGEQFAQLQRPITASAGLASIAPGEDVQTLVERADRALYAAKRHGRNCAWMHDGFESRPLDQELTEPEAWPAESDNDMVGEELASADESLSASLAGACDDLRAAMLSSVGSREA</sequence>
<keyword evidence="4" id="KW-0472">Membrane</keyword>
<dbReference type="GO" id="GO:1902201">
    <property type="term" value="P:negative regulation of bacterial-type flagellum-dependent cell motility"/>
    <property type="evidence" value="ECO:0007669"/>
    <property type="project" value="TreeGrafter"/>
</dbReference>
<dbReference type="PANTHER" id="PTHR45138">
    <property type="entry name" value="REGULATORY COMPONENTS OF SENSORY TRANSDUCTION SYSTEM"/>
    <property type="match status" value="1"/>
</dbReference>
<keyword evidence="4" id="KW-0812">Transmembrane</keyword>
<evidence type="ECO:0000259" key="5">
    <source>
        <dbReference type="PROSITE" id="PS50887"/>
    </source>
</evidence>
<feature type="transmembrane region" description="Helical" evidence="4">
    <location>
        <begin position="6"/>
        <end position="29"/>
    </location>
</feature>
<comment type="catalytic activity">
    <reaction evidence="2">
        <text>2 GTP = 3',3'-c-di-GMP + 2 diphosphate</text>
        <dbReference type="Rhea" id="RHEA:24898"/>
        <dbReference type="ChEBI" id="CHEBI:33019"/>
        <dbReference type="ChEBI" id="CHEBI:37565"/>
        <dbReference type="ChEBI" id="CHEBI:58805"/>
        <dbReference type="EC" id="2.7.7.65"/>
    </reaction>
</comment>
<evidence type="ECO:0000256" key="4">
    <source>
        <dbReference type="SAM" id="Phobius"/>
    </source>
</evidence>
<protein>
    <recommendedName>
        <fullName evidence="1">diguanylate cyclase</fullName>
        <ecNumber evidence="1">2.7.7.65</ecNumber>
    </recommendedName>
</protein>
<feature type="coiled-coil region" evidence="3">
    <location>
        <begin position="95"/>
        <end position="129"/>
    </location>
</feature>